<sequence length="118" mass="12738">MKGVEAYHLTGSDDYQSYVAAHADADQSTPAKVARHYADKIRTTLALLDCEVHSFLPRMRDDAYGEFQAACSRSLLSSTAVDLRQNPALFDAVQAIACTNRMLATSAPIAAAPLGQHL</sequence>
<organism evidence="1 2">
    <name type="scientific">Mesorhizobium prunaredense</name>
    <dbReference type="NCBI Taxonomy" id="1631249"/>
    <lineage>
        <taxon>Bacteria</taxon>
        <taxon>Pseudomonadati</taxon>
        <taxon>Pseudomonadota</taxon>
        <taxon>Alphaproteobacteria</taxon>
        <taxon>Hyphomicrobiales</taxon>
        <taxon>Phyllobacteriaceae</taxon>
        <taxon>Mesorhizobium</taxon>
    </lineage>
</organism>
<accession>A0A1R3V9T7</accession>
<proteinExistence type="predicted"/>
<dbReference type="SUPFAM" id="SSF52374">
    <property type="entry name" value="Nucleotidylyl transferase"/>
    <property type="match status" value="1"/>
</dbReference>
<name>A0A1R3V9T7_9HYPH</name>
<dbReference type="Gene3D" id="3.40.50.620">
    <property type="entry name" value="HUPs"/>
    <property type="match status" value="1"/>
</dbReference>
<protein>
    <submittedName>
        <fullName evidence="1">Uncharacterized protein</fullName>
    </submittedName>
</protein>
<dbReference type="STRING" id="1631249.BQ8794_240228"/>
<reference evidence="2" key="1">
    <citation type="submission" date="2017-01" db="EMBL/GenBank/DDBJ databases">
        <authorList>
            <person name="Brunel B."/>
        </authorList>
    </citation>
    <scope>NUCLEOTIDE SEQUENCE [LARGE SCALE GENOMIC DNA]</scope>
</reference>
<evidence type="ECO:0000313" key="2">
    <source>
        <dbReference type="Proteomes" id="UP000188388"/>
    </source>
</evidence>
<dbReference type="EMBL" id="FTPD01000017">
    <property type="protein sequence ID" value="SIT56021.1"/>
    <property type="molecule type" value="Genomic_DNA"/>
</dbReference>
<keyword evidence="2" id="KW-1185">Reference proteome</keyword>
<dbReference type="AlphaFoldDB" id="A0A1R3V9T7"/>
<dbReference type="InterPro" id="IPR014729">
    <property type="entry name" value="Rossmann-like_a/b/a_fold"/>
</dbReference>
<evidence type="ECO:0000313" key="1">
    <source>
        <dbReference type="EMBL" id="SIT56021.1"/>
    </source>
</evidence>
<gene>
    <name evidence="1" type="ORF">BQ8794_240228</name>
</gene>
<dbReference type="RefSeq" id="WP_244554975.1">
    <property type="nucleotide sequence ID" value="NZ_FTPD01000017.1"/>
</dbReference>
<dbReference type="Proteomes" id="UP000188388">
    <property type="component" value="Unassembled WGS sequence"/>
</dbReference>